<dbReference type="Pfam" id="PF16242">
    <property type="entry name" value="Pyrid_ox_like"/>
    <property type="match status" value="1"/>
</dbReference>
<evidence type="ECO:0000313" key="3">
    <source>
        <dbReference type="Proteomes" id="UP000181917"/>
    </source>
</evidence>
<dbReference type="InterPro" id="IPR052917">
    <property type="entry name" value="Stress-Dev_Protein"/>
</dbReference>
<dbReference type="Proteomes" id="UP000181917">
    <property type="component" value="Unassembled WGS sequence"/>
</dbReference>
<reference evidence="2 3" key="1">
    <citation type="submission" date="2016-10" db="EMBL/GenBank/DDBJ databases">
        <authorList>
            <person name="de Groot N.N."/>
        </authorList>
    </citation>
    <scope>NUCLEOTIDE SEQUENCE [LARGE SCALE GENOMIC DNA]</scope>
    <source>
        <strain evidence="2 3">DSM 20117</strain>
    </source>
</reference>
<name>A0A1H1BJQ7_9MICC</name>
<dbReference type="InterPro" id="IPR038725">
    <property type="entry name" value="YdaG_split_barrel_FMN-bd"/>
</dbReference>
<dbReference type="AlphaFoldDB" id="A0A1H1BJQ7"/>
<dbReference type="PANTHER" id="PTHR34818:SF1">
    <property type="entry name" value="PROTEIN BLI-3"/>
    <property type="match status" value="1"/>
</dbReference>
<protein>
    <submittedName>
        <fullName evidence="2">General stress protein 26</fullName>
    </submittedName>
</protein>
<dbReference type="PANTHER" id="PTHR34818">
    <property type="entry name" value="PROTEIN BLI-3"/>
    <property type="match status" value="1"/>
</dbReference>
<evidence type="ECO:0000259" key="1">
    <source>
        <dbReference type="Pfam" id="PF16242"/>
    </source>
</evidence>
<feature type="domain" description="General stress protein FMN-binding split barrel" evidence="1">
    <location>
        <begin position="9"/>
        <end position="152"/>
    </location>
</feature>
<evidence type="ECO:0000313" key="2">
    <source>
        <dbReference type="EMBL" id="SDQ52151.1"/>
    </source>
</evidence>
<keyword evidence="3" id="KW-1185">Reference proteome</keyword>
<dbReference type="STRING" id="37928.SAMN04489742_1446"/>
<dbReference type="OrthoDB" id="1432662at2"/>
<proteinExistence type="predicted"/>
<sequence length="161" mass="17533">MTNQENGHQEVAKILKDADIAVLTTVNAENQLVSRPLALQSVEFDGLLWFFTQDPSPKADEIRANQQVNVSVHAGGGYLSISGTADIVHNRPKIDDLWSAAVEPWFENGKDDPTVALIRVAADTAEYWTADSPKVATLFKLAKGMVTGEQPDVGKNDVVEM</sequence>
<dbReference type="Gene3D" id="2.30.110.10">
    <property type="entry name" value="Electron Transport, Fmn-binding Protein, Chain A"/>
    <property type="match status" value="1"/>
</dbReference>
<organism evidence="2 3">
    <name type="scientific">Crystallibacter crystallopoietes</name>
    <dbReference type="NCBI Taxonomy" id="37928"/>
    <lineage>
        <taxon>Bacteria</taxon>
        <taxon>Bacillati</taxon>
        <taxon>Actinomycetota</taxon>
        <taxon>Actinomycetes</taxon>
        <taxon>Micrococcales</taxon>
        <taxon>Micrococcaceae</taxon>
        <taxon>Crystallibacter</taxon>
    </lineage>
</organism>
<dbReference type="InterPro" id="IPR012349">
    <property type="entry name" value="Split_barrel_FMN-bd"/>
</dbReference>
<gene>
    <name evidence="2" type="ORF">SAMN04489742_1446</name>
</gene>
<dbReference type="KEGG" id="acry:AC20117_10130"/>
<dbReference type="SUPFAM" id="SSF50475">
    <property type="entry name" value="FMN-binding split barrel"/>
    <property type="match status" value="1"/>
</dbReference>
<dbReference type="RefSeq" id="WP_074699835.1">
    <property type="nucleotide sequence ID" value="NZ_CP018863.1"/>
</dbReference>
<dbReference type="EMBL" id="FNKH01000002">
    <property type="protein sequence ID" value="SDQ52151.1"/>
    <property type="molecule type" value="Genomic_DNA"/>
</dbReference>
<accession>A0A1H1BJQ7</accession>